<dbReference type="Pfam" id="PF04892">
    <property type="entry name" value="VanZ"/>
    <property type="match status" value="1"/>
</dbReference>
<keyword evidence="1" id="KW-0472">Membrane</keyword>
<proteinExistence type="predicted"/>
<dbReference type="HOGENOM" id="CLU_1302918_0_0_11"/>
<dbReference type="Proteomes" id="UP000003323">
    <property type="component" value="Unassembled WGS sequence"/>
</dbReference>
<feature type="transmembrane region" description="Helical" evidence="1">
    <location>
        <begin position="146"/>
        <end position="169"/>
    </location>
</feature>
<feature type="transmembrane region" description="Helical" evidence="1">
    <location>
        <begin position="78"/>
        <end position="97"/>
    </location>
</feature>
<dbReference type="EMBL" id="AEEQ01000010">
    <property type="protein sequence ID" value="EFM40977.1"/>
    <property type="molecule type" value="Genomic_DNA"/>
</dbReference>
<dbReference type="AlphaFoldDB" id="E0Q835"/>
<protein>
    <submittedName>
        <fullName evidence="3">VanZ-like protein</fullName>
    </submittedName>
</protein>
<reference evidence="3 4" key="1">
    <citation type="submission" date="2010-08" db="EMBL/GenBank/DDBJ databases">
        <authorList>
            <person name="Muzny D."/>
            <person name="Qin X."/>
            <person name="Deng J."/>
            <person name="Jiang H."/>
            <person name="Liu Y."/>
            <person name="Qu J."/>
            <person name="Song X.-Z."/>
            <person name="Zhang L."/>
            <person name="Thornton R."/>
            <person name="Coyle M."/>
            <person name="Francisco L."/>
            <person name="Jackson L."/>
            <person name="Javaid M."/>
            <person name="Korchina V."/>
            <person name="Kovar C."/>
            <person name="Mata R."/>
            <person name="Mathew T."/>
            <person name="Ngo R."/>
            <person name="Nguyen L."/>
            <person name="Nguyen N."/>
            <person name="Okwuonu G."/>
            <person name="Ongeri F."/>
            <person name="Pham C."/>
            <person name="Simmons D."/>
            <person name="Wilczek-Boney K."/>
            <person name="Hale W."/>
            <person name="Jakkamsetti A."/>
            <person name="Pham P."/>
            <person name="Ruth R."/>
            <person name="San Lucas F."/>
            <person name="Warren J."/>
            <person name="Zhang J."/>
            <person name="Zhao Z."/>
            <person name="Zhou C."/>
            <person name="Zhu D."/>
            <person name="Lee S."/>
            <person name="Bess C."/>
            <person name="Blankenburg K."/>
            <person name="Forbes L."/>
            <person name="Fu Q."/>
            <person name="Gubbala S."/>
            <person name="Hirani K."/>
            <person name="Jayaseelan J.C."/>
            <person name="Lara F."/>
            <person name="Munidasa M."/>
            <person name="Palculict T."/>
            <person name="Patil S."/>
            <person name="Pu L.-L."/>
            <person name="Saada N."/>
            <person name="Tang L."/>
            <person name="Weissenberger G."/>
            <person name="Zhu Y."/>
            <person name="Hemphill L."/>
            <person name="Shang Y."/>
            <person name="Youmans B."/>
            <person name="Ayvaz T."/>
            <person name="Ross M."/>
            <person name="Santibanez J."/>
            <person name="Aqrawi P."/>
            <person name="Gross S."/>
            <person name="Joshi V."/>
            <person name="Fowler G."/>
            <person name="Nazareth L."/>
            <person name="Reid J."/>
            <person name="Worley K."/>
            <person name="Petrosino J."/>
            <person name="Highlander S."/>
            <person name="Gibbs R."/>
        </authorList>
    </citation>
    <scope>NUCLEOTIDE SEQUENCE [LARGE SCALE GENOMIC DNA]</scope>
    <source>
        <strain evidence="3 4">ATCC 27679</strain>
    </source>
</reference>
<feature type="domain" description="VanZ-like" evidence="2">
    <location>
        <begin position="85"/>
        <end position="187"/>
    </location>
</feature>
<name>E0Q835_9BIFI</name>
<keyword evidence="1" id="KW-0812">Transmembrane</keyword>
<accession>E0Q835</accession>
<evidence type="ECO:0000259" key="2">
    <source>
        <dbReference type="Pfam" id="PF04892"/>
    </source>
</evidence>
<dbReference type="RefSeq" id="WP_003842476.1">
    <property type="nucleotide sequence ID" value="NZ_GL405225.1"/>
</dbReference>
<comment type="caution">
    <text evidence="3">The sequence shown here is derived from an EMBL/GenBank/DDBJ whole genome shotgun (WGS) entry which is preliminary data.</text>
</comment>
<keyword evidence="1" id="KW-1133">Transmembrane helix</keyword>
<feature type="transmembrane region" description="Helical" evidence="1">
    <location>
        <begin position="7"/>
        <end position="25"/>
    </location>
</feature>
<feature type="transmembrane region" description="Helical" evidence="1">
    <location>
        <begin position="117"/>
        <end position="139"/>
    </location>
</feature>
<organism evidence="3 4">
    <name type="scientific">Bifidobacterium dentium ATCC 27679</name>
    <dbReference type="NCBI Taxonomy" id="871562"/>
    <lineage>
        <taxon>Bacteria</taxon>
        <taxon>Bacillati</taxon>
        <taxon>Actinomycetota</taxon>
        <taxon>Actinomycetes</taxon>
        <taxon>Bifidobacteriales</taxon>
        <taxon>Bifidobacteriaceae</taxon>
        <taxon>Bifidobacterium</taxon>
    </lineage>
</organism>
<feature type="transmembrane region" description="Helical" evidence="1">
    <location>
        <begin position="45"/>
        <end position="66"/>
    </location>
</feature>
<sequence length="211" mass="23852">MKRRESLLVAVCIGVLSFFLFRFALVDCIEIWQTIESILGSLHPFMQSHVCIIALLACCSLLTALLTYQICMGKIHVLLLYFIIALYLLLIFAIIMLKSRGISGFNVNPLLIVQEFLQAPLTVLFNMLAFMPIGFMLAWKCQSPKVTILLFLAFITICELIQSILHLGIFDVDDILLNTFGFALGFLAQNHADSRGWSMQRQGNFVIISKR</sequence>
<evidence type="ECO:0000313" key="3">
    <source>
        <dbReference type="EMBL" id="EFM40977.1"/>
    </source>
</evidence>
<evidence type="ECO:0000256" key="1">
    <source>
        <dbReference type="SAM" id="Phobius"/>
    </source>
</evidence>
<dbReference type="InterPro" id="IPR006976">
    <property type="entry name" value="VanZ-like"/>
</dbReference>
<evidence type="ECO:0000313" key="4">
    <source>
        <dbReference type="Proteomes" id="UP000003323"/>
    </source>
</evidence>
<gene>
    <name evidence="3" type="ORF">HMPREF0168_1293</name>
</gene>